<evidence type="ECO:0000313" key="2">
    <source>
        <dbReference type="Proteomes" id="UP000403266"/>
    </source>
</evidence>
<keyword evidence="2" id="KW-1185">Reference proteome</keyword>
<comment type="caution">
    <text evidence="1">The sequence shown here is derived from an EMBL/GenBank/DDBJ whole genome shotgun (WGS) entry which is preliminary data.</text>
</comment>
<gene>
    <name evidence="1" type="ORF">FS320_23495</name>
</gene>
<name>A0A5N7MMD0_9HYPH</name>
<sequence>MGKFHHYVPVHHQKRWLRPGARRPEVFLFKKNSGKFFGSDVRNVLGEDHLYSLVGSVDPDPHLEDAVFGQVDAVPSSIVTRLQFDEKYRLTSQDKRDLAIFLVASVFRTPWGLASLRTQVREAVEKSLATHTGVSLDGIDFVTDDCRERFLNNDKDYIRRNAPLVAVCNHILTSKQTQEISAWPYVIMRLRKPNLSFVTSDTILLMYGKGKSKVHVAPLTPRICLVSATDPADLVALTSNEGRFCRAVNKLMWEKSLHSVVGFPTAPYLNTLGFVRGDGNRP</sequence>
<dbReference type="Proteomes" id="UP000403266">
    <property type="component" value="Unassembled WGS sequence"/>
</dbReference>
<dbReference type="RefSeq" id="WP_152714348.1">
    <property type="nucleotide sequence ID" value="NZ_VOSJ01000122.1"/>
</dbReference>
<reference evidence="1 2" key="1">
    <citation type="journal article" date="2019" name="Syst. Appl. Microbiol.">
        <title>Microvirga tunisiensis sp. nov., a root nodule symbiotic bacterium isolated from Lupinus micranthus and L. luteus grown in Northern Tunisia.</title>
        <authorList>
            <person name="Msaddak A."/>
            <person name="Rejili M."/>
            <person name="Duran D."/>
            <person name="Mars M."/>
            <person name="Palacios J.M."/>
            <person name="Ruiz-Argueso T."/>
            <person name="Rey L."/>
            <person name="Imperial J."/>
        </authorList>
    </citation>
    <scope>NUCLEOTIDE SEQUENCE [LARGE SCALE GENOMIC DNA]</scope>
    <source>
        <strain evidence="1 2">Lmie10</strain>
    </source>
</reference>
<proteinExistence type="predicted"/>
<organism evidence="1 2">
    <name type="scientific">Microvirga tunisiensis</name>
    <dbReference type="NCBI Taxonomy" id="2108360"/>
    <lineage>
        <taxon>Bacteria</taxon>
        <taxon>Pseudomonadati</taxon>
        <taxon>Pseudomonadota</taxon>
        <taxon>Alphaproteobacteria</taxon>
        <taxon>Hyphomicrobiales</taxon>
        <taxon>Methylobacteriaceae</taxon>
        <taxon>Microvirga</taxon>
    </lineage>
</organism>
<evidence type="ECO:0000313" key="1">
    <source>
        <dbReference type="EMBL" id="MPR28043.1"/>
    </source>
</evidence>
<dbReference type="InterPro" id="IPR025332">
    <property type="entry name" value="DUF4238"/>
</dbReference>
<dbReference type="AlphaFoldDB" id="A0A5N7MMD0"/>
<accession>A0A5N7MMD0</accession>
<dbReference type="EMBL" id="VOSK01000121">
    <property type="protein sequence ID" value="MPR28043.1"/>
    <property type="molecule type" value="Genomic_DNA"/>
</dbReference>
<protein>
    <submittedName>
        <fullName evidence="1">DUF4238 domain-containing protein</fullName>
    </submittedName>
</protein>
<dbReference type="Pfam" id="PF14022">
    <property type="entry name" value="DUF4238"/>
    <property type="match status" value="1"/>
</dbReference>